<dbReference type="EMBL" id="JAHLDV010000093">
    <property type="protein sequence ID" value="MBU3161722.1"/>
    <property type="molecule type" value="Genomic_DNA"/>
</dbReference>
<evidence type="ECO:0008006" key="4">
    <source>
        <dbReference type="Google" id="ProtNLM"/>
    </source>
</evidence>
<gene>
    <name evidence="2" type="ORF">KPL37_18705</name>
</gene>
<protein>
    <recommendedName>
        <fullName evidence="4">Lipoprotein</fullName>
    </recommendedName>
</protein>
<evidence type="ECO:0000313" key="2">
    <source>
        <dbReference type="EMBL" id="MBU3161722.1"/>
    </source>
</evidence>
<proteinExistence type="predicted"/>
<reference evidence="2 3" key="1">
    <citation type="submission" date="2021-06" db="EMBL/GenBank/DDBJ databases">
        <title>Clostridia strains as spoilage organisms.</title>
        <authorList>
            <person name="Wambui J."/>
            <person name="Stephan R."/>
            <person name="Stevens M.J.A."/>
        </authorList>
    </citation>
    <scope>NUCLEOTIDE SEQUENCE [LARGE SCALE GENOMIC DNA]</scope>
    <source>
        <strain evidence="2 3">DSM 14204</strain>
    </source>
</reference>
<evidence type="ECO:0000313" key="3">
    <source>
        <dbReference type="Proteomes" id="UP000776252"/>
    </source>
</evidence>
<comment type="caution">
    <text evidence="2">The sequence shown here is derived from an EMBL/GenBank/DDBJ whole genome shotgun (WGS) entry which is preliminary data.</text>
</comment>
<feature type="transmembrane region" description="Helical" evidence="1">
    <location>
        <begin position="7"/>
        <end position="25"/>
    </location>
</feature>
<dbReference type="RefSeq" id="WP_216151587.1">
    <property type="nucleotide sequence ID" value="NZ_JAHLDV010000093.1"/>
</dbReference>
<dbReference type="Proteomes" id="UP000776252">
    <property type="component" value="Unassembled WGS sequence"/>
</dbReference>
<keyword evidence="1" id="KW-1133">Transmembrane helix</keyword>
<evidence type="ECO:0000256" key="1">
    <source>
        <dbReference type="SAM" id="Phobius"/>
    </source>
</evidence>
<name>A0ABS6BYN5_9CLOT</name>
<sequence length="68" mass="7803">MKWKKKISIWIVISLSLQCLGFFYINHYFLATDSTVVIKKVVQDASNKNKNIDKSVPTNTKKSLNKGE</sequence>
<accession>A0ABS6BYN5</accession>
<keyword evidence="3" id="KW-1185">Reference proteome</keyword>
<keyword evidence="1" id="KW-0472">Membrane</keyword>
<keyword evidence="1" id="KW-0812">Transmembrane</keyword>
<organism evidence="2 3">
    <name type="scientific">Clostridium frigoris</name>
    <dbReference type="NCBI Taxonomy" id="205327"/>
    <lineage>
        <taxon>Bacteria</taxon>
        <taxon>Bacillati</taxon>
        <taxon>Bacillota</taxon>
        <taxon>Clostridia</taxon>
        <taxon>Eubacteriales</taxon>
        <taxon>Clostridiaceae</taxon>
        <taxon>Clostridium</taxon>
    </lineage>
</organism>